<dbReference type="EMBL" id="DUMN01000152">
    <property type="protein sequence ID" value="HHV66972.1"/>
    <property type="molecule type" value="Genomic_DNA"/>
</dbReference>
<accession>A0A7V6P9L6</accession>
<name>A0A7V6P9L6_9HYPH</name>
<dbReference type="InterPro" id="IPR017026">
    <property type="entry name" value="ImuA"/>
</dbReference>
<gene>
    <name evidence="1" type="ORF">GXX48_04920</name>
</gene>
<dbReference type="Proteomes" id="UP000551563">
    <property type="component" value="Unassembled WGS sequence"/>
</dbReference>
<dbReference type="PIRSF" id="PIRSF034285">
    <property type="entry name" value="UCP034285"/>
    <property type="match status" value="1"/>
</dbReference>
<dbReference type="Gene3D" id="3.40.50.300">
    <property type="entry name" value="P-loop containing nucleotide triphosphate hydrolases"/>
    <property type="match status" value="1"/>
</dbReference>
<protein>
    <recommendedName>
        <fullName evidence="3">Protein ImuA</fullName>
    </recommendedName>
</protein>
<dbReference type="InterPro" id="IPR027417">
    <property type="entry name" value="P-loop_NTPase"/>
</dbReference>
<comment type="caution">
    <text evidence="1">The sequence shown here is derived from an EMBL/GenBank/DDBJ whole genome shotgun (WGS) entry which is preliminary data.</text>
</comment>
<organism evidence="1 2">
    <name type="scientific">Brucella intermedia</name>
    <dbReference type="NCBI Taxonomy" id="94625"/>
    <lineage>
        <taxon>Bacteria</taxon>
        <taxon>Pseudomonadati</taxon>
        <taxon>Pseudomonadota</taxon>
        <taxon>Alphaproteobacteria</taxon>
        <taxon>Hyphomicrobiales</taxon>
        <taxon>Brucellaceae</taxon>
        <taxon>Brucella/Ochrobactrum group</taxon>
        <taxon>Brucella</taxon>
    </lineage>
</organism>
<proteinExistence type="predicted"/>
<dbReference type="RefSeq" id="WP_278500552.1">
    <property type="nucleotide sequence ID" value="NZ_CP122438.1"/>
</dbReference>
<reference evidence="1 2" key="1">
    <citation type="journal article" date="2020" name="Biotechnol. Biofuels">
        <title>New insights from the biogas microbiome by comprehensive genome-resolved metagenomics of nearly 1600 species originating from multiple anaerobic digesters.</title>
        <authorList>
            <person name="Campanaro S."/>
            <person name="Treu L."/>
            <person name="Rodriguez-R L.M."/>
            <person name="Kovalovszki A."/>
            <person name="Ziels R.M."/>
            <person name="Maus I."/>
            <person name="Zhu X."/>
            <person name="Kougias P.G."/>
            <person name="Basile A."/>
            <person name="Luo G."/>
            <person name="Schluter A."/>
            <person name="Konstantinidis K.T."/>
            <person name="Angelidaki I."/>
        </authorList>
    </citation>
    <scope>NUCLEOTIDE SEQUENCE [LARGE SCALE GENOMIC DNA]</scope>
    <source>
        <strain evidence="1">AS04akNAM_66</strain>
    </source>
</reference>
<evidence type="ECO:0000313" key="2">
    <source>
        <dbReference type="Proteomes" id="UP000551563"/>
    </source>
</evidence>
<evidence type="ECO:0008006" key="3">
    <source>
        <dbReference type="Google" id="ProtNLM"/>
    </source>
</evidence>
<evidence type="ECO:0000313" key="1">
    <source>
        <dbReference type="EMBL" id="HHV66972.1"/>
    </source>
</evidence>
<sequence>MSGIDIAALRRMVTAIAGNDPQGSFASRTGSEDRCGFARARSFTLGLAGADAAFPHGLAGDALHEVFAENPGAHMAATGFALAFAARAAERSTQYRRPIIWIEEEKAASEYGGLYPPGLHAFGIDPSRLLIVRCPTAQDVLKAANDALEAGSGGKASHLVSGVVASVTGQPKCLDLTASRRLLLATETAQLPVILLRSHRTAVQSAAVSRWRIAPAPSRSSGANAPGKPAFSAVLERNRHGTCGQWIMEWNNETLEFGARERDGRTLVSRPVVSVSADRPASPRRSA</sequence>
<dbReference type="SUPFAM" id="SSF52540">
    <property type="entry name" value="P-loop containing nucleoside triphosphate hydrolases"/>
    <property type="match status" value="1"/>
</dbReference>
<dbReference type="AlphaFoldDB" id="A0A7V6P9L6"/>